<keyword evidence="3" id="KW-0597">Phosphoprotein</keyword>
<dbReference type="GO" id="GO:0004673">
    <property type="term" value="F:protein histidine kinase activity"/>
    <property type="evidence" value="ECO:0007669"/>
    <property type="project" value="UniProtKB-EC"/>
</dbReference>
<keyword evidence="7" id="KW-0067">ATP-binding</keyword>
<accession>A0A5B9DNT0</accession>
<dbReference type="EMBL" id="CP041690">
    <property type="protein sequence ID" value="QEE20359.1"/>
    <property type="molecule type" value="Genomic_DNA"/>
</dbReference>
<dbReference type="GO" id="GO:0005524">
    <property type="term" value="F:ATP binding"/>
    <property type="evidence" value="ECO:0007669"/>
    <property type="project" value="UniProtKB-KW"/>
</dbReference>
<evidence type="ECO:0000256" key="4">
    <source>
        <dbReference type="ARBA" id="ARBA00022679"/>
    </source>
</evidence>
<dbReference type="SUPFAM" id="SSF55785">
    <property type="entry name" value="PYP-like sensor domain (PAS domain)"/>
    <property type="match status" value="1"/>
</dbReference>
<dbReference type="Pfam" id="PF07536">
    <property type="entry name" value="HWE_HK"/>
    <property type="match status" value="1"/>
</dbReference>
<dbReference type="RefSeq" id="WP_053167810.1">
    <property type="nucleotide sequence ID" value="NZ_BMFM01000001.1"/>
</dbReference>
<keyword evidence="4" id="KW-0808">Transferase</keyword>
<evidence type="ECO:0000256" key="3">
    <source>
        <dbReference type="ARBA" id="ARBA00022553"/>
    </source>
</evidence>
<gene>
    <name evidence="8" type="ORF">FNA67_09305</name>
</gene>
<protein>
    <recommendedName>
        <fullName evidence="2">histidine kinase</fullName>
        <ecNumber evidence="2">2.7.13.3</ecNumber>
    </recommendedName>
</protein>
<proteinExistence type="predicted"/>
<evidence type="ECO:0000256" key="1">
    <source>
        <dbReference type="ARBA" id="ARBA00000085"/>
    </source>
</evidence>
<keyword evidence="9" id="KW-1185">Reference proteome</keyword>
<dbReference type="KEGG" id="yti:FNA67_09305"/>
<keyword evidence="5" id="KW-0547">Nucleotide-binding</keyword>
<dbReference type="AlphaFoldDB" id="A0A5B9DNT0"/>
<dbReference type="EC" id="2.7.13.3" evidence="2"/>
<dbReference type="Proteomes" id="UP000321062">
    <property type="component" value="Chromosome"/>
</dbReference>
<dbReference type="PANTHER" id="PTHR41523">
    <property type="entry name" value="TWO-COMPONENT SYSTEM SENSOR PROTEIN"/>
    <property type="match status" value="1"/>
</dbReference>
<dbReference type="InterPro" id="IPR035965">
    <property type="entry name" value="PAS-like_dom_sf"/>
</dbReference>
<evidence type="ECO:0000256" key="7">
    <source>
        <dbReference type="ARBA" id="ARBA00022840"/>
    </source>
</evidence>
<dbReference type="SMART" id="SM00911">
    <property type="entry name" value="HWE_HK"/>
    <property type="match status" value="1"/>
</dbReference>
<dbReference type="InterPro" id="IPR011102">
    <property type="entry name" value="Sig_transdc_His_kinase_HWE"/>
</dbReference>
<reference evidence="8 9" key="1">
    <citation type="journal article" date="2015" name="Int. J. Syst. Evol. Microbiol.">
        <title>Youhaiella tibetensis gen. nov., sp. nov., isolated from subsurface sediment.</title>
        <authorList>
            <person name="Wang Y.X."/>
            <person name="Huang F.Q."/>
            <person name="Nogi Y."/>
            <person name="Pang S.J."/>
            <person name="Wang P.K."/>
            <person name="Lv J."/>
        </authorList>
    </citation>
    <scope>NUCLEOTIDE SEQUENCE [LARGE SCALE GENOMIC DNA]</scope>
    <source>
        <strain evidence="9">fig4</strain>
    </source>
</reference>
<dbReference type="InterPro" id="IPR013656">
    <property type="entry name" value="PAS_4"/>
</dbReference>
<dbReference type="InterPro" id="IPR036890">
    <property type="entry name" value="HATPase_C_sf"/>
</dbReference>
<dbReference type="PANTHER" id="PTHR41523:SF7">
    <property type="entry name" value="HISTIDINE KINASE"/>
    <property type="match status" value="1"/>
</dbReference>
<evidence type="ECO:0000256" key="2">
    <source>
        <dbReference type="ARBA" id="ARBA00012438"/>
    </source>
</evidence>
<dbReference type="Gene3D" id="3.30.450.20">
    <property type="entry name" value="PAS domain"/>
    <property type="match status" value="1"/>
</dbReference>
<dbReference type="Gene3D" id="3.30.565.10">
    <property type="entry name" value="Histidine kinase-like ATPase, C-terminal domain"/>
    <property type="match status" value="1"/>
</dbReference>
<organism evidence="8 9">
    <name type="scientific">Paradevosia tibetensis</name>
    <dbReference type="NCBI Taxonomy" id="1447062"/>
    <lineage>
        <taxon>Bacteria</taxon>
        <taxon>Pseudomonadati</taxon>
        <taxon>Pseudomonadota</taxon>
        <taxon>Alphaproteobacteria</taxon>
        <taxon>Hyphomicrobiales</taxon>
        <taxon>Devosiaceae</taxon>
        <taxon>Paradevosia</taxon>
    </lineage>
</organism>
<evidence type="ECO:0000256" key="6">
    <source>
        <dbReference type="ARBA" id="ARBA00022777"/>
    </source>
</evidence>
<dbReference type="Pfam" id="PF08448">
    <property type="entry name" value="PAS_4"/>
    <property type="match status" value="1"/>
</dbReference>
<evidence type="ECO:0000256" key="5">
    <source>
        <dbReference type="ARBA" id="ARBA00022741"/>
    </source>
</evidence>
<evidence type="ECO:0000313" key="9">
    <source>
        <dbReference type="Proteomes" id="UP000321062"/>
    </source>
</evidence>
<dbReference type="OrthoDB" id="7185134at2"/>
<keyword evidence="6 8" id="KW-0418">Kinase</keyword>
<evidence type="ECO:0000313" key="8">
    <source>
        <dbReference type="EMBL" id="QEE20359.1"/>
    </source>
</evidence>
<sequence>MADPLYFLRGESLAAAQILAFDWSQTDLGPPEKWPSALKTAVSIMLASHFPKAIVWGPGMLTIHNDAFRPILGRKPLAIGRSFRDVWAETWDGISDIVARAFNGEATFIENFPLVINRHGYDEEAHFTFCYSPIRDENGDVAGMMDTVIEVSQTVATQRRMAVVNGELAHRMKNMVTVIGAIASQTLRNANDLSEAQLALQQRLTALGHAQQLLTNSNVGTVKVRDISSFALEAVSVDPDQIDIDGPDMWLAEKQALSLALVINELATNSFKYGALSLRSGKVSIAWEVSGVDEEFSFLWKESGGPPAEPPARKGFGTTLLERVAPLDFHGTADLFYGAEGFRYDLRTSRKALAG</sequence>
<comment type="catalytic activity">
    <reaction evidence="1">
        <text>ATP + protein L-histidine = ADP + protein N-phospho-L-histidine.</text>
        <dbReference type="EC" id="2.7.13.3"/>
    </reaction>
</comment>
<name>A0A5B9DNT0_9HYPH</name>